<dbReference type="Proteomes" id="UP000233293">
    <property type="component" value="Unassembled WGS sequence"/>
</dbReference>
<evidence type="ECO:0000313" key="2">
    <source>
        <dbReference type="Proteomes" id="UP000233293"/>
    </source>
</evidence>
<reference evidence="2" key="1">
    <citation type="submission" date="2017-12" db="EMBL/GenBank/DDBJ databases">
        <title>Draft genome sequence of Telmatospirillum siberiense 26-4b1T, an acidotolerant peatland alphaproteobacterium potentially involved in sulfur cycling.</title>
        <authorList>
            <person name="Hausmann B."/>
            <person name="Pjevac P."/>
            <person name="Schreck K."/>
            <person name="Herbold C.W."/>
            <person name="Daims H."/>
            <person name="Wagner M."/>
            <person name="Pester M."/>
            <person name="Loy A."/>
        </authorList>
    </citation>
    <scope>NUCLEOTIDE SEQUENCE [LARGE SCALE GENOMIC DNA]</scope>
    <source>
        <strain evidence="2">26-4b1</strain>
    </source>
</reference>
<accession>A0A2N3PY52</accession>
<keyword evidence="2" id="KW-1185">Reference proteome</keyword>
<proteinExistence type="predicted"/>
<sequence length="65" mass="7424">MFRKDAAGNSGAILFWKKRARLFLTSLVGIYGFAKSSGIRPQNGYSPVRPLVTCRIALYRRKDFR</sequence>
<dbReference type="EMBL" id="PIUM01000005">
    <property type="protein sequence ID" value="PKU25342.1"/>
    <property type="molecule type" value="Genomic_DNA"/>
</dbReference>
<gene>
    <name evidence="1" type="ORF">CWS72_07020</name>
</gene>
<comment type="caution">
    <text evidence="1">The sequence shown here is derived from an EMBL/GenBank/DDBJ whole genome shotgun (WGS) entry which is preliminary data.</text>
</comment>
<evidence type="ECO:0000313" key="1">
    <source>
        <dbReference type="EMBL" id="PKU25342.1"/>
    </source>
</evidence>
<protein>
    <submittedName>
        <fullName evidence="1">Uncharacterized protein</fullName>
    </submittedName>
</protein>
<organism evidence="1 2">
    <name type="scientific">Telmatospirillum siberiense</name>
    <dbReference type="NCBI Taxonomy" id="382514"/>
    <lineage>
        <taxon>Bacteria</taxon>
        <taxon>Pseudomonadati</taxon>
        <taxon>Pseudomonadota</taxon>
        <taxon>Alphaproteobacteria</taxon>
        <taxon>Rhodospirillales</taxon>
        <taxon>Rhodospirillaceae</taxon>
        <taxon>Telmatospirillum</taxon>
    </lineage>
</organism>
<dbReference type="AlphaFoldDB" id="A0A2N3PY52"/>
<name>A0A2N3PY52_9PROT</name>